<accession>A0A159ZAR6</accession>
<sequence length="38" mass="4176">MPQDAHDRVQLGTSLGELRAHSVPKPMAGNYRLSILTD</sequence>
<name>A0A159ZAR6_9RHOB</name>
<gene>
    <name evidence="2" type="ORF">AKL17_1p0067</name>
</gene>
<evidence type="ECO:0000256" key="1">
    <source>
        <dbReference type="SAM" id="MobiDB-lite"/>
    </source>
</evidence>
<feature type="region of interest" description="Disordered" evidence="1">
    <location>
        <begin position="1"/>
        <end position="21"/>
    </location>
</feature>
<reference evidence="2 3" key="1">
    <citation type="submission" date="2015-09" db="EMBL/GenBank/DDBJ databases">
        <title>Complete genome sequence of Defluviimonas alba cai42t isolated from an oilfield in Xinjiang.</title>
        <authorList>
            <person name="Geng S."/>
            <person name="Pan X."/>
            <person name="Wu X."/>
        </authorList>
    </citation>
    <scope>NUCLEOTIDE SEQUENCE [LARGE SCALE GENOMIC DNA]</scope>
    <source>
        <strain evidence="3">cai42</strain>
        <plasmid evidence="3">cai42_Plasmida</plasmid>
    </source>
</reference>
<dbReference type="KEGG" id="daa:AKL17_1p0067"/>
<dbReference type="Proteomes" id="UP000076128">
    <property type="component" value="Plasmid pcai42A"/>
</dbReference>
<organism evidence="2 3">
    <name type="scientific">Frigidibacter mobilis</name>
    <dbReference type="NCBI Taxonomy" id="1335048"/>
    <lineage>
        <taxon>Bacteria</taxon>
        <taxon>Pseudomonadati</taxon>
        <taxon>Pseudomonadota</taxon>
        <taxon>Alphaproteobacteria</taxon>
        <taxon>Rhodobacterales</taxon>
        <taxon>Paracoccaceae</taxon>
        <taxon>Frigidibacter</taxon>
    </lineage>
</organism>
<dbReference type="AlphaFoldDB" id="A0A159ZAR6"/>
<keyword evidence="2" id="KW-0614">Plasmid</keyword>
<protein>
    <submittedName>
        <fullName evidence="2">Uncharacterized protein</fullName>
    </submittedName>
</protein>
<geneLocation type="plasmid" evidence="3">
    <name>cai42_Plasmida</name>
</geneLocation>
<evidence type="ECO:0000313" key="3">
    <source>
        <dbReference type="Proteomes" id="UP000076128"/>
    </source>
</evidence>
<keyword evidence="3" id="KW-1185">Reference proteome</keyword>
<evidence type="ECO:0000313" key="2">
    <source>
        <dbReference type="EMBL" id="AMY72068.1"/>
    </source>
</evidence>
<dbReference type="EMBL" id="CP012662">
    <property type="protein sequence ID" value="AMY72068.1"/>
    <property type="molecule type" value="Genomic_DNA"/>
</dbReference>
<proteinExistence type="predicted"/>